<reference evidence="4" key="1">
    <citation type="submission" date="2019-10" db="EMBL/GenBank/DDBJ databases">
        <authorList>
            <person name="Zhang R."/>
            <person name="Pan Y."/>
            <person name="Wang J."/>
            <person name="Ma R."/>
            <person name="Yu S."/>
        </authorList>
    </citation>
    <scope>NUCLEOTIDE SEQUENCE</scope>
    <source>
        <strain evidence="4">LA-IB0</strain>
        <tissue evidence="4">Leaf</tissue>
    </source>
</reference>
<dbReference type="EMBL" id="WHWC01000006">
    <property type="protein sequence ID" value="KAG8380871.1"/>
    <property type="molecule type" value="Genomic_DNA"/>
</dbReference>
<name>A0AAV6XL12_9LAMI</name>
<evidence type="ECO:0000256" key="1">
    <source>
        <dbReference type="ARBA" id="ARBA00007626"/>
    </source>
</evidence>
<evidence type="ECO:0008006" key="7">
    <source>
        <dbReference type="Google" id="ProtNLM"/>
    </source>
</evidence>
<dbReference type="EMBL" id="WHWC01000006">
    <property type="protein sequence ID" value="KAG8380869.1"/>
    <property type="molecule type" value="Genomic_DNA"/>
</dbReference>
<evidence type="ECO:0000313" key="6">
    <source>
        <dbReference type="Proteomes" id="UP000826271"/>
    </source>
</evidence>
<dbReference type="PANTHER" id="PTHR47936:SF3">
    <property type="entry name" value="PENTACOTRIPEPTIDE-REPEAT REGION OF PRORP DOMAIN-CONTAINING PROTEIN"/>
    <property type="match status" value="1"/>
</dbReference>
<dbReference type="NCBIfam" id="TIGR00756">
    <property type="entry name" value="PPR"/>
    <property type="match status" value="1"/>
</dbReference>
<keyword evidence="6" id="KW-1185">Reference proteome</keyword>
<dbReference type="PROSITE" id="PS51375">
    <property type="entry name" value="PPR"/>
    <property type="match status" value="1"/>
</dbReference>
<dbReference type="InterPro" id="IPR011990">
    <property type="entry name" value="TPR-like_helical_dom_sf"/>
</dbReference>
<dbReference type="PANTHER" id="PTHR47936">
    <property type="entry name" value="PPR_LONG DOMAIN-CONTAINING PROTEIN"/>
    <property type="match status" value="1"/>
</dbReference>
<comment type="caution">
    <text evidence="4">The sequence shown here is derived from an EMBL/GenBank/DDBJ whole genome shotgun (WGS) entry which is preliminary data.</text>
</comment>
<keyword evidence="2" id="KW-0677">Repeat</keyword>
<dbReference type="AlphaFoldDB" id="A0AAV6XL12"/>
<proteinExistence type="inferred from homology"/>
<protein>
    <recommendedName>
        <fullName evidence="7">Pentatricopeptide repeat-containing protein</fullName>
    </recommendedName>
</protein>
<comment type="similarity">
    <text evidence="1">Belongs to the PPR family. P subfamily.</text>
</comment>
<evidence type="ECO:0000256" key="3">
    <source>
        <dbReference type="PROSITE-ProRule" id="PRU00708"/>
    </source>
</evidence>
<dbReference type="Pfam" id="PF13041">
    <property type="entry name" value="PPR_2"/>
    <property type="match status" value="1"/>
</dbReference>
<dbReference type="InterPro" id="IPR002885">
    <property type="entry name" value="PPR_rpt"/>
</dbReference>
<accession>A0AAV6XL12</accession>
<gene>
    <name evidence="4" type="ORF">BUALT_Bualt06G0061300</name>
    <name evidence="5" type="ORF">BUALT_Bualt06G0061500</name>
</gene>
<organism evidence="4 6">
    <name type="scientific">Buddleja alternifolia</name>
    <dbReference type="NCBI Taxonomy" id="168488"/>
    <lineage>
        <taxon>Eukaryota</taxon>
        <taxon>Viridiplantae</taxon>
        <taxon>Streptophyta</taxon>
        <taxon>Embryophyta</taxon>
        <taxon>Tracheophyta</taxon>
        <taxon>Spermatophyta</taxon>
        <taxon>Magnoliopsida</taxon>
        <taxon>eudicotyledons</taxon>
        <taxon>Gunneridae</taxon>
        <taxon>Pentapetalae</taxon>
        <taxon>asterids</taxon>
        <taxon>lamiids</taxon>
        <taxon>Lamiales</taxon>
        <taxon>Scrophulariaceae</taxon>
        <taxon>Buddlejeae</taxon>
        <taxon>Buddleja</taxon>
    </lineage>
</organism>
<evidence type="ECO:0000313" key="4">
    <source>
        <dbReference type="EMBL" id="KAG8380869.1"/>
    </source>
</evidence>
<sequence length="330" mass="36947">MLALRRLTKSSPNAAPILSSFTRHFSGENPNSAPSSAEYDDLINAAGAKRDFAAVRSLLTKRVTGDWFNTSNAFKFIAADVSVLDDLLHSLADISDPFTRKHAHNAVVSQLARLHRMPEAMRVAETMVRKDYGATVHTFRPILTVISRKNDMAAVWRVVEVMRVCDVQPISIAFNYVLKARCAIGDLTSAADVLVKMEEEGVEADERTYDLLVRGACKARNVEGALRLMWRMVEDGVAALHSTHAHVIKKMLRCGYVKQAVGYVKMFAGRDSKLDERNFGLLGIVLKEMERRTWARSVVKDMVWRGLVIPQELKDLSPNKIRVNKSVHTN</sequence>
<dbReference type="Gene3D" id="1.25.40.10">
    <property type="entry name" value="Tetratricopeptide repeat domain"/>
    <property type="match status" value="1"/>
</dbReference>
<dbReference type="Proteomes" id="UP000826271">
    <property type="component" value="Unassembled WGS sequence"/>
</dbReference>
<evidence type="ECO:0000256" key="2">
    <source>
        <dbReference type="ARBA" id="ARBA00022737"/>
    </source>
</evidence>
<evidence type="ECO:0000313" key="5">
    <source>
        <dbReference type="EMBL" id="KAG8380871.1"/>
    </source>
</evidence>
<feature type="repeat" description="PPR" evidence="3">
    <location>
        <begin position="205"/>
        <end position="239"/>
    </location>
</feature>